<feature type="transmembrane region" description="Helical" evidence="6">
    <location>
        <begin position="147"/>
        <end position="172"/>
    </location>
</feature>
<dbReference type="PANTHER" id="PTHR37693:SF1">
    <property type="entry name" value="INTEGRAL MEMBRANE PROTEIN"/>
    <property type="match status" value="1"/>
</dbReference>
<dbReference type="RefSeq" id="WP_146307038.1">
    <property type="nucleotide sequence ID" value="NZ_VOHS01000028.1"/>
</dbReference>
<evidence type="ECO:0000256" key="5">
    <source>
        <dbReference type="ARBA" id="ARBA00023136"/>
    </source>
</evidence>
<evidence type="ECO:0000256" key="2">
    <source>
        <dbReference type="ARBA" id="ARBA00022475"/>
    </source>
</evidence>
<evidence type="ECO:0000256" key="4">
    <source>
        <dbReference type="ARBA" id="ARBA00022989"/>
    </source>
</evidence>
<dbReference type="Proteomes" id="UP000318815">
    <property type="component" value="Unassembled WGS sequence"/>
</dbReference>
<reference evidence="7 8" key="1">
    <citation type="submission" date="2019-08" db="EMBL/GenBank/DDBJ databases">
        <title>Whole genome sequencing of chitin degrading bacteria Chitinophaga pinensis YS16.</title>
        <authorList>
            <person name="Singh R.P."/>
            <person name="Manchanda G."/>
            <person name="Maurya I.K."/>
            <person name="Joshi N.K."/>
            <person name="Srivastava A.K."/>
        </authorList>
    </citation>
    <scope>NUCLEOTIDE SEQUENCE [LARGE SCALE GENOMIC DNA]</scope>
    <source>
        <strain evidence="7 8">YS-16</strain>
    </source>
</reference>
<accession>A0A5C6LLJ7</accession>
<dbReference type="PANTHER" id="PTHR37693">
    <property type="entry name" value="PHOSPHATIDYLGLYCEROL LYSYLTRANSFERASE"/>
    <property type="match status" value="1"/>
</dbReference>
<dbReference type="NCBIfam" id="TIGR00374">
    <property type="entry name" value="flippase-like domain"/>
    <property type="match status" value="1"/>
</dbReference>
<evidence type="ECO:0000256" key="6">
    <source>
        <dbReference type="SAM" id="Phobius"/>
    </source>
</evidence>
<evidence type="ECO:0000313" key="7">
    <source>
        <dbReference type="EMBL" id="TWV97453.1"/>
    </source>
</evidence>
<name>A0A5C6LLJ7_9BACT</name>
<gene>
    <name evidence="7" type="ORF">FEF09_21625</name>
</gene>
<dbReference type="EMBL" id="VOHS01000028">
    <property type="protein sequence ID" value="TWV97453.1"/>
    <property type="molecule type" value="Genomic_DNA"/>
</dbReference>
<feature type="transmembrane region" description="Helical" evidence="6">
    <location>
        <begin position="253"/>
        <end position="272"/>
    </location>
</feature>
<keyword evidence="8" id="KW-1185">Reference proteome</keyword>
<proteinExistence type="predicted"/>
<keyword evidence="3 6" id="KW-0812">Transmembrane</keyword>
<comment type="subcellular location">
    <subcellularLocation>
        <location evidence="1">Cell membrane</location>
        <topology evidence="1">Multi-pass membrane protein</topology>
    </subcellularLocation>
</comment>
<dbReference type="AlphaFoldDB" id="A0A5C6LLJ7"/>
<keyword evidence="2" id="KW-1003">Cell membrane</keyword>
<keyword evidence="5 6" id="KW-0472">Membrane</keyword>
<feature type="transmembrane region" description="Helical" evidence="6">
    <location>
        <begin position="39"/>
        <end position="59"/>
    </location>
</feature>
<evidence type="ECO:0000256" key="3">
    <source>
        <dbReference type="ARBA" id="ARBA00022692"/>
    </source>
</evidence>
<feature type="transmembrane region" description="Helical" evidence="6">
    <location>
        <begin position="184"/>
        <end position="204"/>
    </location>
</feature>
<feature type="transmembrane region" description="Helical" evidence="6">
    <location>
        <begin position="71"/>
        <end position="90"/>
    </location>
</feature>
<dbReference type="OrthoDB" id="9810654at2"/>
<evidence type="ECO:0000313" key="8">
    <source>
        <dbReference type="Proteomes" id="UP000318815"/>
    </source>
</evidence>
<dbReference type="InterPro" id="IPR022791">
    <property type="entry name" value="L-PG_synthase/AglD"/>
</dbReference>
<evidence type="ECO:0000256" key="1">
    <source>
        <dbReference type="ARBA" id="ARBA00004651"/>
    </source>
</evidence>
<feature type="transmembrane region" description="Helical" evidence="6">
    <location>
        <begin position="111"/>
        <end position="135"/>
    </location>
</feature>
<feature type="transmembrane region" description="Helical" evidence="6">
    <location>
        <begin position="279"/>
        <end position="307"/>
    </location>
</feature>
<feature type="transmembrane region" description="Helical" evidence="6">
    <location>
        <begin position="344"/>
        <end position="361"/>
    </location>
</feature>
<comment type="caution">
    <text evidence="7">The sequence shown here is derived from an EMBL/GenBank/DDBJ whole genome shotgun (WGS) entry which is preliminary data.</text>
</comment>
<sequence length="374" mass="41573">MLSEEKIEIAEETMSIKASTATESSTKQLFNKSMILKGAMWLGLLTIASVAVVFFYSHTGDTIRAFSSIQLKYMPICLGMVFIDLMLGSWRNHIFIQKLKPGLSHWASFKANVANMFMGAITPFHSGAGPAQLYVYNRHGVKVLDGFIVSLINMGATLLFMPLAGLLAIWAMNNQLESGLITILLKYGFSVFFIFGAVFILAFWKPLWIGSVLMKITAAISRIWPAKKDGITKWADTSYANILHYQQICKKLLTHHPLLFPLSLLITTLLYLNKYCMQYVILLGLGIHADILQVISIQILIQFMIYFAPSPGGSGFAEAGIAVLFSRIVPTSILPVFTLLQRSFLLFFPALIGAFVVLNLLKTHTIKVHTSNHG</sequence>
<dbReference type="Pfam" id="PF03706">
    <property type="entry name" value="LPG_synthase_TM"/>
    <property type="match status" value="1"/>
</dbReference>
<dbReference type="GO" id="GO:0005886">
    <property type="term" value="C:plasma membrane"/>
    <property type="evidence" value="ECO:0007669"/>
    <property type="project" value="UniProtKB-SubCell"/>
</dbReference>
<keyword evidence="4 6" id="KW-1133">Transmembrane helix</keyword>
<organism evidence="7 8">
    <name type="scientific">Chitinophaga pinensis</name>
    <dbReference type="NCBI Taxonomy" id="79329"/>
    <lineage>
        <taxon>Bacteria</taxon>
        <taxon>Pseudomonadati</taxon>
        <taxon>Bacteroidota</taxon>
        <taxon>Chitinophagia</taxon>
        <taxon>Chitinophagales</taxon>
        <taxon>Chitinophagaceae</taxon>
        <taxon>Chitinophaga</taxon>
    </lineage>
</organism>
<protein>
    <submittedName>
        <fullName evidence="7">Flippase-like domain-containing protein</fullName>
    </submittedName>
</protein>